<gene>
    <name evidence="1" type="ORF">ACFQ5X_28825</name>
</gene>
<evidence type="ECO:0000313" key="1">
    <source>
        <dbReference type="EMBL" id="MFD1309852.1"/>
    </source>
</evidence>
<dbReference type="InterPro" id="IPR045677">
    <property type="entry name" value="DUF6197"/>
</dbReference>
<dbReference type="Proteomes" id="UP001597058">
    <property type="component" value="Unassembled WGS sequence"/>
</dbReference>
<protein>
    <submittedName>
        <fullName evidence="1">Uncharacterized protein</fullName>
    </submittedName>
</protein>
<organism evidence="1 2">
    <name type="scientific">Streptomyces kaempferi</name>
    <dbReference type="NCBI Taxonomy" id="333725"/>
    <lineage>
        <taxon>Bacteria</taxon>
        <taxon>Bacillati</taxon>
        <taxon>Actinomycetota</taxon>
        <taxon>Actinomycetes</taxon>
        <taxon>Kitasatosporales</taxon>
        <taxon>Streptomycetaceae</taxon>
        <taxon>Streptomyces</taxon>
    </lineage>
</organism>
<evidence type="ECO:0000313" key="2">
    <source>
        <dbReference type="Proteomes" id="UP001597058"/>
    </source>
</evidence>
<dbReference type="RefSeq" id="WP_381329265.1">
    <property type="nucleotide sequence ID" value="NZ_JBHTMM010000043.1"/>
</dbReference>
<reference evidence="2" key="1">
    <citation type="journal article" date="2019" name="Int. J. Syst. Evol. Microbiol.">
        <title>The Global Catalogue of Microorganisms (GCM) 10K type strain sequencing project: providing services to taxonomists for standard genome sequencing and annotation.</title>
        <authorList>
            <consortium name="The Broad Institute Genomics Platform"/>
            <consortium name="The Broad Institute Genome Sequencing Center for Infectious Disease"/>
            <person name="Wu L."/>
            <person name="Ma J."/>
        </authorList>
    </citation>
    <scope>NUCLEOTIDE SEQUENCE [LARGE SCALE GENOMIC DNA]</scope>
    <source>
        <strain evidence="2">CGMCC 4.7020</strain>
    </source>
</reference>
<proteinExistence type="predicted"/>
<dbReference type="Pfam" id="PF19698">
    <property type="entry name" value="DUF6197"/>
    <property type="match status" value="1"/>
</dbReference>
<comment type="caution">
    <text evidence="1">The sequence shown here is derived from an EMBL/GenBank/DDBJ whole genome shotgun (WGS) entry which is preliminary data.</text>
</comment>
<accession>A0ABW3XK28</accession>
<sequence length="199" mass="21574">MTTLAPAKATPPPHADVAPLDVDQLVRQFEDYLTAHAPTPALPRTAHPLVTKTTAELIAEAIGHTGAATTTAATDIVPPGRLVRLIPHALLRIPGVRRLHGGIRHITVEQHLALTAHLIEQGWARGTYRTVGGRVCLQGAQRLLYTLGYGDHDTANQAAHRIQAVLTGRGIRQPYPEWNDNPDRTQPEILKLIRTAAAN</sequence>
<keyword evidence="2" id="KW-1185">Reference proteome</keyword>
<name>A0ABW3XK28_9ACTN</name>
<dbReference type="EMBL" id="JBHTMM010000043">
    <property type="protein sequence ID" value="MFD1309852.1"/>
    <property type="molecule type" value="Genomic_DNA"/>
</dbReference>